<name>A0ABW1ERS3_9ACTN</name>
<accession>A0ABW1ERS3</accession>
<dbReference type="EMBL" id="JBHSOD010000003">
    <property type="protein sequence ID" value="MFC5884308.1"/>
    <property type="molecule type" value="Genomic_DNA"/>
</dbReference>
<evidence type="ECO:0000313" key="1">
    <source>
        <dbReference type="EMBL" id="MFC5884308.1"/>
    </source>
</evidence>
<dbReference type="Proteomes" id="UP001596067">
    <property type="component" value="Unassembled WGS sequence"/>
</dbReference>
<keyword evidence="2" id="KW-1185">Reference proteome</keyword>
<dbReference type="RefSeq" id="WP_313762364.1">
    <property type="nucleotide sequence ID" value="NZ_BAAAVH010000089.1"/>
</dbReference>
<gene>
    <name evidence="1" type="ORF">ACFP0N_04815</name>
</gene>
<evidence type="ECO:0000313" key="2">
    <source>
        <dbReference type="Proteomes" id="UP001596067"/>
    </source>
</evidence>
<proteinExistence type="predicted"/>
<protein>
    <submittedName>
        <fullName evidence="1">Uncharacterized protein</fullName>
    </submittedName>
</protein>
<comment type="caution">
    <text evidence="1">The sequence shown here is derived from an EMBL/GenBank/DDBJ whole genome shotgun (WGS) entry which is preliminary data.</text>
</comment>
<reference evidence="2" key="1">
    <citation type="journal article" date="2019" name="Int. J. Syst. Evol. Microbiol.">
        <title>The Global Catalogue of Microorganisms (GCM) 10K type strain sequencing project: providing services to taxonomists for standard genome sequencing and annotation.</title>
        <authorList>
            <consortium name="The Broad Institute Genomics Platform"/>
            <consortium name="The Broad Institute Genome Sequencing Center for Infectious Disease"/>
            <person name="Wu L."/>
            <person name="Ma J."/>
        </authorList>
    </citation>
    <scope>NUCLEOTIDE SEQUENCE [LARGE SCALE GENOMIC DNA]</scope>
    <source>
        <strain evidence="2">CGMCC 4.1469</strain>
    </source>
</reference>
<organism evidence="1 2">
    <name type="scientific">Kitasatospora aburaviensis</name>
    <dbReference type="NCBI Taxonomy" id="67265"/>
    <lineage>
        <taxon>Bacteria</taxon>
        <taxon>Bacillati</taxon>
        <taxon>Actinomycetota</taxon>
        <taxon>Actinomycetes</taxon>
        <taxon>Kitasatosporales</taxon>
        <taxon>Streptomycetaceae</taxon>
        <taxon>Kitasatospora</taxon>
    </lineage>
</organism>
<sequence length="139" mass="15567">MAVRKAATIKQVEQTVLAMDPTDPALVVFGVFLDDSPWLSCLGGGLDADTYFVTATARSVHFHQVRTRGVGQRPGGLVHSFDRDDTARRMGEVRRQLLWSSFPFALPGHDAPTRMHVRRAWWKEFARFTADLDAAAARR</sequence>